<dbReference type="Pfam" id="PF08443">
    <property type="entry name" value="RimK"/>
    <property type="match status" value="1"/>
</dbReference>
<dbReference type="GO" id="GO:0046872">
    <property type="term" value="F:metal ion binding"/>
    <property type="evidence" value="ECO:0007669"/>
    <property type="project" value="InterPro"/>
</dbReference>
<evidence type="ECO:0000259" key="3">
    <source>
        <dbReference type="PROSITE" id="PS50975"/>
    </source>
</evidence>
<protein>
    <recommendedName>
        <fullName evidence="3">ATP-grasp domain-containing protein</fullName>
    </recommendedName>
</protein>
<dbReference type="GO" id="GO:0005524">
    <property type="term" value="F:ATP binding"/>
    <property type="evidence" value="ECO:0007669"/>
    <property type="project" value="UniProtKB-UniRule"/>
</dbReference>
<dbReference type="Pfam" id="PF07478">
    <property type="entry name" value="Dala_Dala_lig_C"/>
    <property type="match status" value="1"/>
</dbReference>
<dbReference type="PANTHER" id="PTHR21621:SF0">
    <property type="entry name" value="BETA-CITRYLGLUTAMATE SYNTHASE B-RELATED"/>
    <property type="match status" value="1"/>
</dbReference>
<keyword evidence="2" id="KW-0067">ATP-binding</keyword>
<dbReference type="PANTHER" id="PTHR21621">
    <property type="entry name" value="RIBOSOMAL PROTEIN S6 MODIFICATION PROTEIN"/>
    <property type="match status" value="1"/>
</dbReference>
<keyword evidence="2" id="KW-0547">Nucleotide-binding</keyword>
<dbReference type="STRING" id="1798500.A3C21_01265"/>
<dbReference type="AlphaFoldDB" id="A0A1F6E2I4"/>
<dbReference type="GO" id="GO:0005737">
    <property type="term" value="C:cytoplasm"/>
    <property type="evidence" value="ECO:0007669"/>
    <property type="project" value="TreeGrafter"/>
</dbReference>
<dbReference type="Gene3D" id="3.30.470.20">
    <property type="entry name" value="ATP-grasp fold, B domain"/>
    <property type="match status" value="2"/>
</dbReference>
<dbReference type="GO" id="GO:0009432">
    <property type="term" value="P:SOS response"/>
    <property type="evidence" value="ECO:0007669"/>
    <property type="project" value="TreeGrafter"/>
</dbReference>
<dbReference type="EMBL" id="MFLN01000009">
    <property type="protein sequence ID" value="OGG67442.1"/>
    <property type="molecule type" value="Genomic_DNA"/>
</dbReference>
<dbReference type="InterPro" id="IPR013815">
    <property type="entry name" value="ATP_grasp_subdomain_1"/>
</dbReference>
<dbReference type="GO" id="GO:0008716">
    <property type="term" value="F:D-alanine-D-alanine ligase activity"/>
    <property type="evidence" value="ECO:0007669"/>
    <property type="project" value="InterPro"/>
</dbReference>
<keyword evidence="1" id="KW-0436">Ligase</keyword>
<dbReference type="GO" id="GO:0018169">
    <property type="term" value="F:ribosomal S6-glutamic acid ligase activity"/>
    <property type="evidence" value="ECO:0007669"/>
    <property type="project" value="TreeGrafter"/>
</dbReference>
<proteinExistence type="predicted"/>
<gene>
    <name evidence="4" type="ORF">A3C21_01265</name>
</gene>
<feature type="domain" description="ATP-grasp" evidence="3">
    <location>
        <begin position="75"/>
        <end position="335"/>
    </location>
</feature>
<sequence length="339" mass="38250">MSKKAERLVLAGLLQKLAPRLGAKVVLESGWKIAGQITFPDRGGKRGNKSYFRYNTLDLNPVGASDIAKDKDYANFFMRKMGYPTVPGRAFYSDDWCETIGSRRNNAAAYRYARKLGFPVIVKPNEGSHGAGVFLVNDKREFMRAMRHIFKGDRVALVQRVVRGRDYRIVVLDRQVISAYERIPLSVVGDGRSSIKELLKRRQKRFRAASRDTRIRLDDIRIAHKLGVQKLALRSVPERGKQVFLLDNANLSSGGDAVDVTKPIHPEFKKIAVELTRDMGLRLCGVDLMVAGDIRQAPKKYRVLEVNAAPGLDHYVKQGRAQQKTVENLYLKVLKSLAR</sequence>
<dbReference type="InterPro" id="IPR011095">
    <property type="entry name" value="Dala_Dala_lig_C"/>
</dbReference>
<dbReference type="SUPFAM" id="SSF56059">
    <property type="entry name" value="Glutathione synthetase ATP-binding domain-like"/>
    <property type="match status" value="1"/>
</dbReference>
<name>A0A1F6E2I4_9BACT</name>
<accession>A0A1F6E2I4</accession>
<organism evidence="4 5">
    <name type="scientific">Candidatus Kaiserbacteria bacterium RIFCSPHIGHO2_02_FULL_59_21</name>
    <dbReference type="NCBI Taxonomy" id="1798500"/>
    <lineage>
        <taxon>Bacteria</taxon>
        <taxon>Candidatus Kaiseribacteriota</taxon>
    </lineage>
</organism>
<evidence type="ECO:0000256" key="2">
    <source>
        <dbReference type="PROSITE-ProRule" id="PRU00409"/>
    </source>
</evidence>
<evidence type="ECO:0000256" key="1">
    <source>
        <dbReference type="ARBA" id="ARBA00022598"/>
    </source>
</evidence>
<dbReference type="PROSITE" id="PS50975">
    <property type="entry name" value="ATP_GRASP"/>
    <property type="match status" value="1"/>
</dbReference>
<reference evidence="4 5" key="1">
    <citation type="journal article" date="2016" name="Nat. Commun.">
        <title>Thousands of microbial genomes shed light on interconnected biogeochemical processes in an aquifer system.</title>
        <authorList>
            <person name="Anantharaman K."/>
            <person name="Brown C.T."/>
            <person name="Hug L.A."/>
            <person name="Sharon I."/>
            <person name="Castelle C.J."/>
            <person name="Probst A.J."/>
            <person name="Thomas B.C."/>
            <person name="Singh A."/>
            <person name="Wilkins M.J."/>
            <person name="Karaoz U."/>
            <person name="Brodie E.L."/>
            <person name="Williams K.H."/>
            <person name="Hubbard S.S."/>
            <person name="Banfield J.F."/>
        </authorList>
    </citation>
    <scope>NUCLEOTIDE SEQUENCE [LARGE SCALE GENOMIC DNA]</scope>
</reference>
<evidence type="ECO:0000313" key="4">
    <source>
        <dbReference type="EMBL" id="OGG67442.1"/>
    </source>
</evidence>
<dbReference type="InterPro" id="IPR013651">
    <property type="entry name" value="ATP-grasp_RimK-type"/>
</dbReference>
<comment type="caution">
    <text evidence="4">The sequence shown here is derived from an EMBL/GenBank/DDBJ whole genome shotgun (WGS) entry which is preliminary data.</text>
</comment>
<dbReference type="Gene3D" id="3.30.1490.20">
    <property type="entry name" value="ATP-grasp fold, A domain"/>
    <property type="match status" value="1"/>
</dbReference>
<dbReference type="InterPro" id="IPR011761">
    <property type="entry name" value="ATP-grasp"/>
</dbReference>
<dbReference type="Proteomes" id="UP000178572">
    <property type="component" value="Unassembled WGS sequence"/>
</dbReference>
<evidence type="ECO:0000313" key="5">
    <source>
        <dbReference type="Proteomes" id="UP000178572"/>
    </source>
</evidence>